<dbReference type="InterPro" id="IPR036259">
    <property type="entry name" value="MFS_trans_sf"/>
</dbReference>
<gene>
    <name evidence="5" type="ORF">B5808_08235</name>
</gene>
<dbReference type="InterPro" id="IPR011701">
    <property type="entry name" value="MFS"/>
</dbReference>
<dbReference type="STRING" id="1619308.B5808_08235"/>
<dbReference type="Gene3D" id="1.20.1250.20">
    <property type="entry name" value="MFS general substrate transporter like domains"/>
    <property type="match status" value="1"/>
</dbReference>
<dbReference type="EMBL" id="CP020715">
    <property type="protein sequence ID" value="ARJ05199.1"/>
    <property type="molecule type" value="Genomic_DNA"/>
</dbReference>
<organism evidence="5 6">
    <name type="scientific">Cnuibacter physcomitrellae</name>
    <dbReference type="NCBI Taxonomy" id="1619308"/>
    <lineage>
        <taxon>Bacteria</taxon>
        <taxon>Bacillati</taxon>
        <taxon>Actinomycetota</taxon>
        <taxon>Actinomycetes</taxon>
        <taxon>Micrococcales</taxon>
        <taxon>Microbacteriaceae</taxon>
        <taxon>Cnuibacter</taxon>
    </lineage>
</organism>
<name>A0A1X9LPZ7_9MICO</name>
<keyword evidence="6" id="KW-1185">Reference proteome</keyword>
<protein>
    <submittedName>
        <fullName evidence="5">Uncharacterized protein</fullName>
    </submittedName>
</protein>
<keyword evidence="2" id="KW-0812">Transmembrane</keyword>
<comment type="subcellular location">
    <subcellularLocation>
        <location evidence="1">Cell membrane</location>
        <topology evidence="1">Multi-pass membrane protein</topology>
    </subcellularLocation>
</comment>
<dbReference type="RefSeq" id="WP_085019337.1">
    <property type="nucleotide sequence ID" value="NZ_BMHD01000001.1"/>
</dbReference>
<dbReference type="PANTHER" id="PTHR23530">
    <property type="entry name" value="TRANSPORT PROTEIN-RELATED"/>
    <property type="match status" value="1"/>
</dbReference>
<dbReference type="Proteomes" id="UP000192775">
    <property type="component" value="Chromosome"/>
</dbReference>
<dbReference type="InterPro" id="IPR053160">
    <property type="entry name" value="MFS_DHA3_Transporter"/>
</dbReference>
<proteinExistence type="predicted"/>
<keyword evidence="3" id="KW-1133">Transmembrane helix</keyword>
<evidence type="ECO:0000313" key="5">
    <source>
        <dbReference type="EMBL" id="ARJ05199.1"/>
    </source>
</evidence>
<dbReference type="PROSITE" id="PS50850">
    <property type="entry name" value="MFS"/>
    <property type="match status" value="1"/>
</dbReference>
<dbReference type="Pfam" id="PF07690">
    <property type="entry name" value="MFS_1"/>
    <property type="match status" value="1"/>
</dbReference>
<dbReference type="AlphaFoldDB" id="A0A1X9LPZ7"/>
<dbReference type="InterPro" id="IPR020846">
    <property type="entry name" value="MFS_dom"/>
</dbReference>
<sequence length="420" mass="43314">MSALSARSLERRFLLLTSTRWLQVGVVFGLTILLALQRGLSIAEVGVLLSIQGFVVLALELPSGSLADSLGRRPVLLLAAIAAIAATVLVVIATDFVGFALALLVQGVFRALDSGPLEAWFVDALGPDVAPVRVARSLGRGSTVLGASIAVGSAAGGLLVWWAPVPGLDPLVLPFLVALAIETVHLVLLAVLVDEPRVRRARPAPPARTDHLPSGRASPWTTLRAAIRVVARDRVLRCLVLVEVAWALAMIGFETLTPIRLAELTDAVDAAAIFGPVSAVAWGVFAAGSALCALLVPRLGVVRVAIAARILNGVFVAVMGLLAGVVGLLVGYCLAYLAHGAAGPAHNALLHQRADARTRATVLSVNSLVAGGSTSLLLLVVLPLSEGIGTAPVLVAVGLASTLGALLYLPARERAGRRGT</sequence>
<reference evidence="5 6" key="1">
    <citation type="submission" date="2017-04" db="EMBL/GenBank/DDBJ databases">
        <authorList>
            <person name="Afonso C.L."/>
            <person name="Miller P.J."/>
            <person name="Scott M.A."/>
            <person name="Spackman E."/>
            <person name="Goraichik I."/>
            <person name="Dimitrov K.M."/>
            <person name="Suarez D.L."/>
            <person name="Swayne D.E."/>
        </authorList>
    </citation>
    <scope>NUCLEOTIDE SEQUENCE [LARGE SCALE GENOMIC DNA]</scope>
    <source>
        <strain evidence="6">XA(T)</strain>
    </source>
</reference>
<accession>A0A1X9LPZ7</accession>
<dbReference type="GO" id="GO:0022857">
    <property type="term" value="F:transmembrane transporter activity"/>
    <property type="evidence" value="ECO:0007669"/>
    <property type="project" value="InterPro"/>
</dbReference>
<dbReference type="KEGG" id="cphy:B5808_08235"/>
<dbReference type="SUPFAM" id="SSF103473">
    <property type="entry name" value="MFS general substrate transporter"/>
    <property type="match status" value="1"/>
</dbReference>
<evidence type="ECO:0000313" key="6">
    <source>
        <dbReference type="Proteomes" id="UP000192775"/>
    </source>
</evidence>
<evidence type="ECO:0000256" key="1">
    <source>
        <dbReference type="ARBA" id="ARBA00004651"/>
    </source>
</evidence>
<evidence type="ECO:0000256" key="3">
    <source>
        <dbReference type="ARBA" id="ARBA00022989"/>
    </source>
</evidence>
<dbReference type="GO" id="GO:0005886">
    <property type="term" value="C:plasma membrane"/>
    <property type="evidence" value="ECO:0007669"/>
    <property type="project" value="UniProtKB-SubCell"/>
</dbReference>
<dbReference type="PANTHER" id="PTHR23530:SF1">
    <property type="entry name" value="PERMEASE, MAJOR FACILITATOR SUPERFAMILY-RELATED"/>
    <property type="match status" value="1"/>
</dbReference>
<keyword evidence="4" id="KW-0472">Membrane</keyword>
<evidence type="ECO:0000256" key="4">
    <source>
        <dbReference type="ARBA" id="ARBA00023136"/>
    </source>
</evidence>
<evidence type="ECO:0000256" key="2">
    <source>
        <dbReference type="ARBA" id="ARBA00022692"/>
    </source>
</evidence>